<organism evidence="2 3">
    <name type="scientific">Corallococcus sicarius</name>
    <dbReference type="NCBI Taxonomy" id="2316726"/>
    <lineage>
        <taxon>Bacteria</taxon>
        <taxon>Pseudomonadati</taxon>
        <taxon>Myxococcota</taxon>
        <taxon>Myxococcia</taxon>
        <taxon>Myxococcales</taxon>
        <taxon>Cystobacterineae</taxon>
        <taxon>Myxococcaceae</taxon>
        <taxon>Corallococcus</taxon>
    </lineage>
</organism>
<feature type="chain" id="PRO_5017273367" description="Lipoprotein" evidence="1">
    <location>
        <begin position="21"/>
        <end position="92"/>
    </location>
</feature>
<evidence type="ECO:0000313" key="3">
    <source>
        <dbReference type="Proteomes" id="UP000273405"/>
    </source>
</evidence>
<dbReference type="AlphaFoldDB" id="A0A3A8NRL5"/>
<feature type="signal peptide" evidence="1">
    <location>
        <begin position="1"/>
        <end position="20"/>
    </location>
</feature>
<dbReference type="Proteomes" id="UP000273405">
    <property type="component" value="Unassembled WGS sequence"/>
</dbReference>
<sequence length="92" mass="9537">MRITLSLLAVVVGLTFSAGCGGEYEPEQAPASGAVSVEEQLPEGTVTQLAICTQKWTCNYVRWHSTEANCVAACGGASCTKDYACTGGCLCP</sequence>
<dbReference type="OrthoDB" id="5519391at2"/>
<dbReference type="RefSeq" id="WP_120623914.1">
    <property type="nucleotide sequence ID" value="NZ_RAWG01000015.1"/>
</dbReference>
<evidence type="ECO:0008006" key="4">
    <source>
        <dbReference type="Google" id="ProtNLM"/>
    </source>
</evidence>
<dbReference type="PROSITE" id="PS51257">
    <property type="entry name" value="PROKAR_LIPOPROTEIN"/>
    <property type="match status" value="1"/>
</dbReference>
<name>A0A3A8NRL5_9BACT</name>
<dbReference type="EMBL" id="RAWG01000015">
    <property type="protein sequence ID" value="RKH47027.1"/>
    <property type="molecule type" value="Genomic_DNA"/>
</dbReference>
<accession>A0A3A8NRL5</accession>
<gene>
    <name evidence="2" type="ORF">D7X12_03880</name>
</gene>
<protein>
    <recommendedName>
        <fullName evidence="4">Lipoprotein</fullName>
    </recommendedName>
</protein>
<keyword evidence="1" id="KW-0732">Signal</keyword>
<evidence type="ECO:0000256" key="1">
    <source>
        <dbReference type="SAM" id="SignalP"/>
    </source>
</evidence>
<proteinExistence type="predicted"/>
<reference evidence="3" key="1">
    <citation type="submission" date="2018-09" db="EMBL/GenBank/DDBJ databases">
        <authorList>
            <person name="Livingstone P.G."/>
            <person name="Whitworth D.E."/>
        </authorList>
    </citation>
    <scope>NUCLEOTIDE SEQUENCE [LARGE SCALE GENOMIC DNA]</scope>
    <source>
        <strain evidence="3">CA040B</strain>
    </source>
</reference>
<evidence type="ECO:0000313" key="2">
    <source>
        <dbReference type="EMBL" id="RKH47027.1"/>
    </source>
</evidence>
<keyword evidence="3" id="KW-1185">Reference proteome</keyword>
<comment type="caution">
    <text evidence="2">The sequence shown here is derived from an EMBL/GenBank/DDBJ whole genome shotgun (WGS) entry which is preliminary data.</text>
</comment>